<proteinExistence type="predicted"/>
<accession>A0ABQ6LQZ0</accession>
<keyword evidence="2" id="KW-1185">Reference proteome</keyword>
<evidence type="ECO:0000313" key="2">
    <source>
        <dbReference type="Proteomes" id="UP001239909"/>
    </source>
</evidence>
<name>A0ABQ6LQZ0_9RHOB</name>
<dbReference type="EMBL" id="BSYI01000020">
    <property type="protein sequence ID" value="GMG83534.1"/>
    <property type="molecule type" value="Genomic_DNA"/>
</dbReference>
<reference evidence="1 2" key="1">
    <citation type="submission" date="2023-04" db="EMBL/GenBank/DDBJ databases">
        <title>Marinoamorphus aggregata gen. nov., sp. Nov., isolate from tissue of brittle star Ophioplocus japonicus.</title>
        <authorList>
            <person name="Kawano K."/>
            <person name="Sawayama S."/>
            <person name="Nakagawa S."/>
        </authorList>
    </citation>
    <scope>NUCLEOTIDE SEQUENCE [LARGE SCALE GENOMIC DNA]</scope>
    <source>
        <strain evidence="1 2">NKW23</strain>
    </source>
</reference>
<evidence type="ECO:0000313" key="1">
    <source>
        <dbReference type="EMBL" id="GMG83534.1"/>
    </source>
</evidence>
<dbReference type="Proteomes" id="UP001239909">
    <property type="component" value="Unassembled WGS sequence"/>
</dbReference>
<gene>
    <name evidence="1" type="ORF">LNKW23_27470</name>
</gene>
<comment type="caution">
    <text evidence="1">The sequence shown here is derived from an EMBL/GenBank/DDBJ whole genome shotgun (WGS) entry which is preliminary data.</text>
</comment>
<protein>
    <submittedName>
        <fullName evidence="1">Uncharacterized protein</fullName>
    </submittedName>
</protein>
<organism evidence="1 2">
    <name type="scientific">Paralimibaculum aggregatum</name>
    <dbReference type="NCBI Taxonomy" id="3036245"/>
    <lineage>
        <taxon>Bacteria</taxon>
        <taxon>Pseudomonadati</taxon>
        <taxon>Pseudomonadota</taxon>
        <taxon>Alphaproteobacteria</taxon>
        <taxon>Rhodobacterales</taxon>
        <taxon>Paracoccaceae</taxon>
        <taxon>Paralimibaculum</taxon>
    </lineage>
</organism>
<sequence>MPRSVSPVGSKGVKAAVSRMLAMRRSAGAIGFMRRLLGGGSAILPGSCPGQILRRPARAGKAPMLAAMCAAR</sequence>